<keyword evidence="5" id="KW-0804">Transcription</keyword>
<dbReference type="Pfam" id="PF04542">
    <property type="entry name" value="Sigma70_r2"/>
    <property type="match status" value="1"/>
</dbReference>
<dbReference type="STRING" id="214095.RU97_GL001211"/>
<gene>
    <name evidence="8" type="ORF">RU97_GL001211</name>
</gene>
<name>A0A1L8RIP4_9ENTE</name>
<evidence type="ECO:0000256" key="4">
    <source>
        <dbReference type="ARBA" id="ARBA00023125"/>
    </source>
</evidence>
<keyword evidence="2" id="KW-0805">Transcription regulation</keyword>
<dbReference type="SUPFAM" id="SSF88659">
    <property type="entry name" value="Sigma3 and sigma4 domains of RNA polymerase sigma factors"/>
    <property type="match status" value="1"/>
</dbReference>
<dbReference type="Proteomes" id="UP000181884">
    <property type="component" value="Unassembled WGS sequence"/>
</dbReference>
<dbReference type="EMBL" id="JXKH01000002">
    <property type="protein sequence ID" value="OJG19640.1"/>
    <property type="molecule type" value="Genomic_DNA"/>
</dbReference>
<feature type="domain" description="RNA polymerase sigma-70 region 2" evidence="6">
    <location>
        <begin position="17"/>
        <end position="85"/>
    </location>
</feature>
<dbReference type="SUPFAM" id="SSF88946">
    <property type="entry name" value="Sigma2 domain of RNA polymerase sigma factors"/>
    <property type="match status" value="1"/>
</dbReference>
<dbReference type="InterPro" id="IPR036388">
    <property type="entry name" value="WH-like_DNA-bd_sf"/>
</dbReference>
<sequence length="173" mass="20340">MIVTAIRQKDYDGLDQLIDKYGGDILMMIRRVLNHAAEKSYHQEVQNEVFYRIWNQIERFDPEKSSFKTWCLTIARRLSLDMKRKIIRDLKMVPSESLEENPTEESYFPKESFLTLVEALSEEDQLIFLKHYYYQDSPQEIAGDLGLKAEVIYNRLSRGRKKLAAMKGVEPNA</sequence>
<evidence type="ECO:0000256" key="2">
    <source>
        <dbReference type="ARBA" id="ARBA00023015"/>
    </source>
</evidence>
<dbReference type="InterPro" id="IPR014284">
    <property type="entry name" value="RNA_pol_sigma-70_dom"/>
</dbReference>
<evidence type="ECO:0000256" key="1">
    <source>
        <dbReference type="ARBA" id="ARBA00010641"/>
    </source>
</evidence>
<dbReference type="GO" id="GO:0006352">
    <property type="term" value="P:DNA-templated transcription initiation"/>
    <property type="evidence" value="ECO:0007669"/>
    <property type="project" value="InterPro"/>
</dbReference>
<dbReference type="PANTHER" id="PTHR43133:SF8">
    <property type="entry name" value="RNA POLYMERASE SIGMA FACTOR HI_1459-RELATED"/>
    <property type="match status" value="1"/>
</dbReference>
<dbReference type="InterPro" id="IPR039425">
    <property type="entry name" value="RNA_pol_sigma-70-like"/>
</dbReference>
<reference evidence="8 9" key="1">
    <citation type="submission" date="2014-12" db="EMBL/GenBank/DDBJ databases">
        <title>Draft genome sequences of 29 type strains of Enterococci.</title>
        <authorList>
            <person name="Zhong Z."/>
            <person name="Sun Z."/>
            <person name="Liu W."/>
            <person name="Zhang W."/>
            <person name="Zhang H."/>
        </authorList>
    </citation>
    <scope>NUCLEOTIDE SEQUENCE [LARGE SCALE GENOMIC DNA]</scope>
    <source>
        <strain evidence="8 9">DSM 17029</strain>
    </source>
</reference>
<feature type="domain" description="RNA polymerase sigma factor 70 region 4 type 2" evidence="7">
    <location>
        <begin position="111"/>
        <end position="163"/>
    </location>
</feature>
<dbReference type="NCBIfam" id="TIGR02937">
    <property type="entry name" value="sigma70-ECF"/>
    <property type="match status" value="1"/>
</dbReference>
<evidence type="ECO:0000256" key="5">
    <source>
        <dbReference type="ARBA" id="ARBA00023163"/>
    </source>
</evidence>
<dbReference type="Gene3D" id="1.10.10.10">
    <property type="entry name" value="Winged helix-like DNA-binding domain superfamily/Winged helix DNA-binding domain"/>
    <property type="match status" value="1"/>
</dbReference>
<dbReference type="PANTHER" id="PTHR43133">
    <property type="entry name" value="RNA POLYMERASE ECF-TYPE SIGMA FACTO"/>
    <property type="match status" value="1"/>
</dbReference>
<proteinExistence type="inferred from homology"/>
<evidence type="ECO:0000313" key="8">
    <source>
        <dbReference type="EMBL" id="OJG19640.1"/>
    </source>
</evidence>
<comment type="caution">
    <text evidence="8">The sequence shown here is derived from an EMBL/GenBank/DDBJ whole genome shotgun (WGS) entry which is preliminary data.</text>
</comment>
<dbReference type="AlphaFoldDB" id="A0A1L8RIP4"/>
<dbReference type="Gene3D" id="1.10.1740.10">
    <property type="match status" value="1"/>
</dbReference>
<dbReference type="GO" id="GO:0003677">
    <property type="term" value="F:DNA binding"/>
    <property type="evidence" value="ECO:0007669"/>
    <property type="project" value="UniProtKB-KW"/>
</dbReference>
<evidence type="ECO:0000256" key="3">
    <source>
        <dbReference type="ARBA" id="ARBA00023082"/>
    </source>
</evidence>
<evidence type="ECO:0000259" key="7">
    <source>
        <dbReference type="Pfam" id="PF08281"/>
    </source>
</evidence>
<dbReference type="InterPro" id="IPR013324">
    <property type="entry name" value="RNA_pol_sigma_r3/r4-like"/>
</dbReference>
<evidence type="ECO:0000313" key="9">
    <source>
        <dbReference type="Proteomes" id="UP000181884"/>
    </source>
</evidence>
<dbReference type="InterPro" id="IPR013249">
    <property type="entry name" value="RNA_pol_sigma70_r4_t2"/>
</dbReference>
<accession>A0A1L8RIP4</accession>
<organism evidence="8 9">
    <name type="scientific">Enterococcus canis</name>
    <dbReference type="NCBI Taxonomy" id="214095"/>
    <lineage>
        <taxon>Bacteria</taxon>
        <taxon>Bacillati</taxon>
        <taxon>Bacillota</taxon>
        <taxon>Bacilli</taxon>
        <taxon>Lactobacillales</taxon>
        <taxon>Enterococcaceae</taxon>
        <taxon>Enterococcus</taxon>
    </lineage>
</organism>
<comment type="similarity">
    <text evidence="1">Belongs to the sigma-70 factor family. ECF subfamily.</text>
</comment>
<keyword evidence="3" id="KW-0731">Sigma factor</keyword>
<evidence type="ECO:0000259" key="6">
    <source>
        <dbReference type="Pfam" id="PF04542"/>
    </source>
</evidence>
<dbReference type="InterPro" id="IPR013325">
    <property type="entry name" value="RNA_pol_sigma_r2"/>
</dbReference>
<dbReference type="InterPro" id="IPR007627">
    <property type="entry name" value="RNA_pol_sigma70_r2"/>
</dbReference>
<keyword evidence="9" id="KW-1185">Reference proteome</keyword>
<dbReference type="Pfam" id="PF08281">
    <property type="entry name" value="Sigma70_r4_2"/>
    <property type="match status" value="1"/>
</dbReference>
<dbReference type="GO" id="GO:0016987">
    <property type="term" value="F:sigma factor activity"/>
    <property type="evidence" value="ECO:0007669"/>
    <property type="project" value="UniProtKB-KW"/>
</dbReference>
<keyword evidence="4" id="KW-0238">DNA-binding</keyword>
<protein>
    <submittedName>
        <fullName evidence="8">Sigma-70 family RNA polymerase sigma factor</fullName>
    </submittedName>
</protein>